<dbReference type="SUPFAM" id="SSF81606">
    <property type="entry name" value="PP2C-like"/>
    <property type="match status" value="1"/>
</dbReference>
<proteinExistence type="predicted"/>
<dbReference type="Proteomes" id="UP000292003">
    <property type="component" value="Unassembled WGS sequence"/>
</dbReference>
<dbReference type="AlphaFoldDB" id="A0A4Q7J111"/>
<dbReference type="SUPFAM" id="SSF55874">
    <property type="entry name" value="ATPase domain of HSP90 chaperone/DNA topoisomerase II/histidine kinase"/>
    <property type="match status" value="1"/>
</dbReference>
<accession>A0A4Q7J111</accession>
<dbReference type="InterPro" id="IPR036457">
    <property type="entry name" value="PPM-type-like_dom_sf"/>
</dbReference>
<evidence type="ECO:0000259" key="1">
    <source>
        <dbReference type="SMART" id="SM00331"/>
    </source>
</evidence>
<dbReference type="PANTHER" id="PTHR35801">
    <property type="entry name" value="PHOSPHOSERINE PHOSPHATASE RSBX"/>
    <property type="match status" value="1"/>
</dbReference>
<dbReference type="PANTHER" id="PTHR35801:SF1">
    <property type="entry name" value="PHOSPHOSERINE PHOSPHATASE RSBX"/>
    <property type="match status" value="1"/>
</dbReference>
<comment type="caution">
    <text evidence="2">The sequence shown here is derived from an EMBL/GenBank/DDBJ whole genome shotgun (WGS) entry which is preliminary data.</text>
</comment>
<keyword evidence="2" id="KW-0418">Kinase</keyword>
<dbReference type="Pfam" id="PF07228">
    <property type="entry name" value="SpoIIE"/>
    <property type="match status" value="1"/>
</dbReference>
<dbReference type="RefSeq" id="WP_130478512.1">
    <property type="nucleotide sequence ID" value="NZ_SFCC01000016.1"/>
</dbReference>
<dbReference type="Gene3D" id="3.60.40.10">
    <property type="entry name" value="PPM-type phosphatase domain"/>
    <property type="match status" value="1"/>
</dbReference>
<name>A0A4Q7J111_9PSEU</name>
<dbReference type="Pfam" id="PF13581">
    <property type="entry name" value="HATPase_c_2"/>
    <property type="match status" value="1"/>
</dbReference>
<keyword evidence="2" id="KW-0723">Serine/threonine-protein kinase</keyword>
<organism evidence="2 3">
    <name type="scientific">Amycolatopsis suaedae</name>
    <dbReference type="NCBI Taxonomy" id="2510978"/>
    <lineage>
        <taxon>Bacteria</taxon>
        <taxon>Bacillati</taxon>
        <taxon>Actinomycetota</taxon>
        <taxon>Actinomycetes</taxon>
        <taxon>Pseudonocardiales</taxon>
        <taxon>Pseudonocardiaceae</taxon>
        <taxon>Amycolatopsis</taxon>
    </lineage>
</organism>
<evidence type="ECO:0000313" key="3">
    <source>
        <dbReference type="Proteomes" id="UP000292003"/>
    </source>
</evidence>
<evidence type="ECO:0000313" key="2">
    <source>
        <dbReference type="EMBL" id="RZQ60507.1"/>
    </source>
</evidence>
<dbReference type="InterPro" id="IPR003594">
    <property type="entry name" value="HATPase_dom"/>
</dbReference>
<dbReference type="InterPro" id="IPR036890">
    <property type="entry name" value="HATPase_C_sf"/>
</dbReference>
<dbReference type="InterPro" id="IPR039248">
    <property type="entry name" value="Ptase_RsbX"/>
</dbReference>
<dbReference type="InterPro" id="IPR001932">
    <property type="entry name" value="PPM-type_phosphatase-like_dom"/>
</dbReference>
<protein>
    <submittedName>
        <fullName evidence="2">Serine/threonine protein kinase</fullName>
    </submittedName>
</protein>
<sequence>MRGTALAVREQAHVGQARRYAVTTAGRAGLPRPEQDRIAVVASELATNLLKYAIDGMFTAVPRSGGVDLLATDRGPGIPRLAESMRDGYSTTGTLGTGLGAVRRMADRFDIYSGTEGTTVLARWHPSGAEPRGIRFGAVLYSAPGEDISGDAWAVVDHEDLTTVAISDGLGHGPAAARASELAMARVQAEPGAEPEQLVRAMATDLAVTRGATVALARIDRAAGTLRFTGVGNTTARLYSSRTNTSTQLVSAAGFVGDGAPVRDRVRSQTHAWTVDSKLVLHTDGIAQRWKAEDRPELFGHDPAVVAGWLLGQYCRGRDDACAVVAAGGEHR</sequence>
<reference evidence="2 3" key="1">
    <citation type="submission" date="2019-02" db="EMBL/GenBank/DDBJ databases">
        <title>Draft genome sequence of Amycolatopsis sp. 8-3EHSu isolated from roots of Suaeda maritima.</title>
        <authorList>
            <person name="Duangmal K."/>
            <person name="Chantavorakit T."/>
        </authorList>
    </citation>
    <scope>NUCLEOTIDE SEQUENCE [LARGE SCALE GENOMIC DNA]</scope>
    <source>
        <strain evidence="2 3">8-3EHSu</strain>
    </source>
</reference>
<dbReference type="GO" id="GO:0004674">
    <property type="term" value="F:protein serine/threonine kinase activity"/>
    <property type="evidence" value="ECO:0007669"/>
    <property type="project" value="UniProtKB-KW"/>
</dbReference>
<dbReference type="OrthoDB" id="479131at2"/>
<dbReference type="SMART" id="SM00331">
    <property type="entry name" value="PP2C_SIG"/>
    <property type="match status" value="1"/>
</dbReference>
<dbReference type="EMBL" id="SFCC01000016">
    <property type="protein sequence ID" value="RZQ60507.1"/>
    <property type="molecule type" value="Genomic_DNA"/>
</dbReference>
<keyword evidence="2" id="KW-0808">Transferase</keyword>
<gene>
    <name evidence="2" type="ORF">EWH70_27890</name>
</gene>
<feature type="domain" description="PPM-type phosphatase" evidence="1">
    <location>
        <begin position="131"/>
        <end position="328"/>
    </location>
</feature>
<dbReference type="Gene3D" id="3.30.565.10">
    <property type="entry name" value="Histidine kinase-like ATPase, C-terminal domain"/>
    <property type="match status" value="1"/>
</dbReference>
<keyword evidence="3" id="KW-1185">Reference proteome</keyword>